<accession>A0ABR5AMK3</accession>
<gene>
    <name evidence="1" type="ORF">SD70_01420</name>
</gene>
<dbReference type="EMBL" id="JXAK01000002">
    <property type="protein sequence ID" value="KIL42234.1"/>
    <property type="molecule type" value="Genomic_DNA"/>
</dbReference>
<dbReference type="Proteomes" id="UP000031967">
    <property type="component" value="Unassembled WGS sequence"/>
</dbReference>
<sequence>MTGESIGVVPVYDPFDPEVNDSAQLLAACNDAVIFVERALRKDGRSVILKATWFHLVKLE</sequence>
<name>A0ABR5AMK3_9BACL</name>
<evidence type="ECO:0000313" key="1">
    <source>
        <dbReference type="EMBL" id="KIL42234.1"/>
    </source>
</evidence>
<reference evidence="1 2" key="1">
    <citation type="submission" date="2014-12" db="EMBL/GenBank/DDBJ databases">
        <title>Draft genome sequence of Paenibacillus kamchatkensis strain B-2647.</title>
        <authorList>
            <person name="Karlyshev A.V."/>
            <person name="Kudryashova E.B."/>
        </authorList>
    </citation>
    <scope>NUCLEOTIDE SEQUENCE [LARGE SCALE GENOMIC DNA]</scope>
    <source>
        <strain evidence="1 2">VKM B-2647</strain>
    </source>
</reference>
<evidence type="ECO:0000313" key="2">
    <source>
        <dbReference type="Proteomes" id="UP000031967"/>
    </source>
</evidence>
<keyword evidence="2" id="KW-1185">Reference proteome</keyword>
<comment type="caution">
    <text evidence="1">The sequence shown here is derived from an EMBL/GenBank/DDBJ whole genome shotgun (WGS) entry which is preliminary data.</text>
</comment>
<organism evidence="1 2">
    <name type="scientific">Gordoniibacillus kamchatkensis</name>
    <dbReference type="NCBI Taxonomy" id="1590651"/>
    <lineage>
        <taxon>Bacteria</taxon>
        <taxon>Bacillati</taxon>
        <taxon>Bacillota</taxon>
        <taxon>Bacilli</taxon>
        <taxon>Bacillales</taxon>
        <taxon>Paenibacillaceae</taxon>
        <taxon>Gordoniibacillus</taxon>
    </lineage>
</organism>
<protein>
    <submittedName>
        <fullName evidence="1">Uncharacterized protein</fullName>
    </submittedName>
</protein>
<proteinExistence type="predicted"/>